<dbReference type="AlphaFoldDB" id="A0AAP2UK77"/>
<proteinExistence type="predicted"/>
<feature type="domain" description="HTH marR-type" evidence="1">
    <location>
        <begin position="34"/>
        <end position="84"/>
    </location>
</feature>
<dbReference type="SUPFAM" id="SSF46785">
    <property type="entry name" value="Winged helix' DNA-binding domain"/>
    <property type="match status" value="1"/>
</dbReference>
<dbReference type="InterPro" id="IPR036388">
    <property type="entry name" value="WH-like_DNA-bd_sf"/>
</dbReference>
<dbReference type="EMBL" id="JAKTMA010000004">
    <property type="protein sequence ID" value="MCR0231840.1"/>
    <property type="molecule type" value="Genomic_DNA"/>
</dbReference>
<protein>
    <submittedName>
        <fullName evidence="2">MarR family transcriptional regulator</fullName>
    </submittedName>
</protein>
<name>A0AAP2UK77_CLOIN</name>
<accession>A0AAP2UK77</accession>
<evidence type="ECO:0000313" key="2">
    <source>
        <dbReference type="EMBL" id="MCR0231840.1"/>
    </source>
</evidence>
<evidence type="ECO:0000259" key="1">
    <source>
        <dbReference type="Pfam" id="PF01047"/>
    </source>
</evidence>
<dbReference type="GO" id="GO:0003700">
    <property type="term" value="F:DNA-binding transcription factor activity"/>
    <property type="evidence" value="ECO:0007669"/>
    <property type="project" value="InterPro"/>
</dbReference>
<dbReference type="Pfam" id="PF01047">
    <property type="entry name" value="MarR"/>
    <property type="match status" value="1"/>
</dbReference>
<dbReference type="InterPro" id="IPR000835">
    <property type="entry name" value="HTH_MarR-typ"/>
</dbReference>
<dbReference type="RefSeq" id="WP_008816829.1">
    <property type="nucleotide sequence ID" value="NZ_AP025565.1"/>
</dbReference>
<dbReference type="Gene3D" id="1.10.10.10">
    <property type="entry name" value="Winged helix-like DNA-binding domain superfamily/Winged helix DNA-binding domain"/>
    <property type="match status" value="1"/>
</dbReference>
<sequence length="88" mass="10273">MDISLYEQQVEELNRKLTFQRSRYLKEEYEHYRITDMQYSVLSYIQQHPCTTIGSVAKALHTDAGNMSALCKKLEHSGYLIRKKKGTG</sequence>
<gene>
    <name evidence="2" type="ORF">MKC95_03555</name>
</gene>
<dbReference type="Proteomes" id="UP001203972">
    <property type="component" value="Unassembled WGS sequence"/>
</dbReference>
<organism evidence="2 3">
    <name type="scientific">Clostridium innocuum</name>
    <dbReference type="NCBI Taxonomy" id="1522"/>
    <lineage>
        <taxon>Bacteria</taxon>
        <taxon>Bacillati</taxon>
        <taxon>Bacillota</taxon>
        <taxon>Clostridia</taxon>
        <taxon>Eubacteriales</taxon>
        <taxon>Clostridiaceae</taxon>
        <taxon>Clostridium</taxon>
    </lineage>
</organism>
<reference evidence="2" key="1">
    <citation type="journal article" date="2022" name="Clin. Infect. Dis.">
        <title>Association between Clostridium innocuum and antibiotic-associated diarrhea in adults and children: A cross-sectional study and comparative genomics analysis.</title>
        <authorList>
            <person name="Cherny K.E."/>
            <person name="Muscat E.B."/>
            <person name="Balaji A."/>
            <person name="Mukherjee J."/>
            <person name="Ozer E.A."/>
            <person name="Angarone M.P."/>
            <person name="Hauser A.R."/>
            <person name="Sichel J.S."/>
            <person name="Amponsah E."/>
            <person name="Kociolek L.K."/>
        </authorList>
    </citation>
    <scope>NUCLEOTIDE SEQUENCE</scope>
    <source>
        <strain evidence="2">NU1-AC-029v</strain>
    </source>
</reference>
<comment type="caution">
    <text evidence="2">The sequence shown here is derived from an EMBL/GenBank/DDBJ whole genome shotgun (WGS) entry which is preliminary data.</text>
</comment>
<dbReference type="InterPro" id="IPR036390">
    <property type="entry name" value="WH_DNA-bd_sf"/>
</dbReference>
<evidence type="ECO:0000313" key="3">
    <source>
        <dbReference type="Proteomes" id="UP001203972"/>
    </source>
</evidence>